<gene>
    <name evidence="2" type="ORF">H7U12_00230</name>
</gene>
<dbReference type="Proteomes" id="UP000659698">
    <property type="component" value="Unassembled WGS sequence"/>
</dbReference>
<keyword evidence="1" id="KW-0732">Signal</keyword>
<evidence type="ECO:0000256" key="1">
    <source>
        <dbReference type="SAM" id="SignalP"/>
    </source>
</evidence>
<dbReference type="EMBL" id="JACOAF010000001">
    <property type="protein sequence ID" value="MBC3538084.1"/>
    <property type="molecule type" value="Genomic_DNA"/>
</dbReference>
<feature type="signal peptide" evidence="1">
    <location>
        <begin position="1"/>
        <end position="23"/>
    </location>
</feature>
<evidence type="ECO:0000313" key="3">
    <source>
        <dbReference type="Proteomes" id="UP000659698"/>
    </source>
</evidence>
<protein>
    <submittedName>
        <fullName evidence="2">Uncharacterized protein</fullName>
    </submittedName>
</protein>
<sequence length="210" mass="23120">MNKPLLCSVALALMTLLSVDASAQDLLAKRKDLGEKVYGVKKIASEKPQYFLKTASAQVPISNTVLQKIKIDWVKSVSVLKEKPEVAQPGVQARNGAVLIELEPEHEPAFLQLLKKLENSAENEEATSLDGSTGITLPLPLYVVKTQTGEVAVSKEAVSAVSPEWIESIEVLRETEAEKKYKEKGRNGVILITFVPEKEQEILRQIQDSN</sequence>
<evidence type="ECO:0000313" key="2">
    <source>
        <dbReference type="EMBL" id="MBC3538084.1"/>
    </source>
</evidence>
<keyword evidence="3" id="KW-1185">Reference proteome</keyword>
<dbReference type="RefSeq" id="WP_186631125.1">
    <property type="nucleotide sequence ID" value="NZ_JACOAF010000001.1"/>
</dbReference>
<feature type="chain" id="PRO_5046266221" evidence="1">
    <location>
        <begin position="24"/>
        <end position="210"/>
    </location>
</feature>
<name>A0ABR6VLF7_9BACT</name>
<accession>A0ABR6VLF7</accession>
<proteinExistence type="predicted"/>
<reference evidence="2 3" key="1">
    <citation type="journal article" date="2019" name="Int. J. Syst. Evol. Microbiol.">
        <title>Rufibacter sediminis sp. nov., isolated from freshwater lake sediment.</title>
        <authorList>
            <person name="Qu J.H."/>
            <person name="Zhang L.J."/>
            <person name="Fu Y.H."/>
            <person name="Li H.F."/>
        </authorList>
    </citation>
    <scope>NUCLEOTIDE SEQUENCE [LARGE SCALE GENOMIC DNA]</scope>
    <source>
        <strain evidence="2 3">H-1</strain>
    </source>
</reference>
<comment type="caution">
    <text evidence="2">The sequence shown here is derived from an EMBL/GenBank/DDBJ whole genome shotgun (WGS) entry which is preliminary data.</text>
</comment>
<organism evidence="2 3">
    <name type="scientific">Rufibacter sediminis</name>
    <dbReference type="NCBI Taxonomy" id="2762756"/>
    <lineage>
        <taxon>Bacteria</taxon>
        <taxon>Pseudomonadati</taxon>
        <taxon>Bacteroidota</taxon>
        <taxon>Cytophagia</taxon>
        <taxon>Cytophagales</taxon>
        <taxon>Hymenobacteraceae</taxon>
        <taxon>Rufibacter</taxon>
    </lineage>
</organism>